<evidence type="ECO:0000256" key="4">
    <source>
        <dbReference type="PROSITE-ProRule" id="PRU00335"/>
    </source>
</evidence>
<dbReference type="GO" id="GO:0000976">
    <property type="term" value="F:transcription cis-regulatory region binding"/>
    <property type="evidence" value="ECO:0007669"/>
    <property type="project" value="TreeGrafter"/>
</dbReference>
<dbReference type="GO" id="GO:0003700">
    <property type="term" value="F:DNA-binding transcription factor activity"/>
    <property type="evidence" value="ECO:0007669"/>
    <property type="project" value="TreeGrafter"/>
</dbReference>
<accession>A7HV10</accession>
<dbReference type="PANTHER" id="PTHR30055">
    <property type="entry name" value="HTH-TYPE TRANSCRIPTIONAL REGULATOR RUTR"/>
    <property type="match status" value="1"/>
</dbReference>
<evidence type="ECO:0000256" key="2">
    <source>
        <dbReference type="ARBA" id="ARBA00023125"/>
    </source>
</evidence>
<dbReference type="InterPro" id="IPR036271">
    <property type="entry name" value="Tet_transcr_reg_TetR-rel_C_sf"/>
</dbReference>
<reference evidence="6 7" key="1">
    <citation type="journal article" date="2011" name="Stand. Genomic Sci.">
        <title>Complete genome sequence of Parvibaculum lavamentivorans type strain (DS-1(T)).</title>
        <authorList>
            <person name="Schleheck D."/>
            <person name="Weiss M."/>
            <person name="Pitluck S."/>
            <person name="Bruce D."/>
            <person name="Land M.L."/>
            <person name="Han S."/>
            <person name="Saunders E."/>
            <person name="Tapia R."/>
            <person name="Detter C."/>
            <person name="Brettin T."/>
            <person name="Han J."/>
            <person name="Woyke T."/>
            <person name="Goodwin L."/>
            <person name="Pennacchio L."/>
            <person name="Nolan M."/>
            <person name="Cook A.M."/>
            <person name="Kjelleberg S."/>
            <person name="Thomas T."/>
        </authorList>
    </citation>
    <scope>NUCLEOTIDE SEQUENCE [LARGE SCALE GENOMIC DNA]</scope>
    <source>
        <strain evidence="7">DS-1 / DSM 13023 / NCIMB 13966</strain>
    </source>
</reference>
<protein>
    <submittedName>
        <fullName evidence="6">Transcriptional regulator, TetR family</fullName>
    </submittedName>
</protein>
<proteinExistence type="predicted"/>
<evidence type="ECO:0000256" key="1">
    <source>
        <dbReference type="ARBA" id="ARBA00023015"/>
    </source>
</evidence>
<dbReference type="eggNOG" id="COG1309">
    <property type="taxonomic scope" value="Bacteria"/>
</dbReference>
<dbReference type="AlphaFoldDB" id="A7HV10"/>
<dbReference type="KEGG" id="pla:Plav_2129"/>
<dbReference type="SUPFAM" id="SSF46689">
    <property type="entry name" value="Homeodomain-like"/>
    <property type="match status" value="1"/>
</dbReference>
<evidence type="ECO:0000313" key="7">
    <source>
        <dbReference type="Proteomes" id="UP000006377"/>
    </source>
</evidence>
<dbReference type="InterPro" id="IPR009057">
    <property type="entry name" value="Homeodomain-like_sf"/>
</dbReference>
<keyword evidence="2 4" id="KW-0238">DNA-binding</keyword>
<sequence length="210" mass="23002">MTRAAAMPRTRLQPEARRAQLLQCALGALAEHGVARATHSHVAERAGVSVSAVHSYFRTREDLVSAVLDEVEAYLVDIVSTSLGGPKTVHDALVMLPVRFADDAREKPDMLKVWLDWSTGVREDVWPRYMEVLENLHGIAQKVFARGKREGLLPETLNARAAARIYLGGGHTVALMQFAGASRRELDALIEQLVRGVMGVGPDVVLPSDF</sequence>
<evidence type="ECO:0000313" key="6">
    <source>
        <dbReference type="EMBL" id="ABS63743.1"/>
    </source>
</evidence>
<organism evidence="6 7">
    <name type="scientific">Parvibaculum lavamentivorans (strain DS-1 / DSM 13023 / NCIMB 13966)</name>
    <dbReference type="NCBI Taxonomy" id="402881"/>
    <lineage>
        <taxon>Bacteria</taxon>
        <taxon>Pseudomonadati</taxon>
        <taxon>Pseudomonadota</taxon>
        <taxon>Alphaproteobacteria</taxon>
        <taxon>Hyphomicrobiales</taxon>
        <taxon>Parvibaculaceae</taxon>
        <taxon>Parvibaculum</taxon>
    </lineage>
</organism>
<evidence type="ECO:0000256" key="3">
    <source>
        <dbReference type="ARBA" id="ARBA00023163"/>
    </source>
</evidence>
<dbReference type="InterPro" id="IPR001647">
    <property type="entry name" value="HTH_TetR"/>
</dbReference>
<dbReference type="PRINTS" id="PR00455">
    <property type="entry name" value="HTHTETR"/>
</dbReference>
<dbReference type="HOGENOM" id="CLU_069356_35_0_5"/>
<gene>
    <name evidence="6" type="ordered locus">Plav_2129</name>
</gene>
<feature type="domain" description="HTH tetR-type" evidence="5">
    <location>
        <begin position="15"/>
        <end position="75"/>
    </location>
</feature>
<dbReference type="Pfam" id="PF00440">
    <property type="entry name" value="TetR_N"/>
    <property type="match status" value="1"/>
</dbReference>
<keyword evidence="1" id="KW-0805">Transcription regulation</keyword>
<evidence type="ECO:0000259" key="5">
    <source>
        <dbReference type="PROSITE" id="PS50977"/>
    </source>
</evidence>
<dbReference type="Gene3D" id="1.10.357.10">
    <property type="entry name" value="Tetracycline Repressor, domain 2"/>
    <property type="match status" value="1"/>
</dbReference>
<dbReference type="PROSITE" id="PS50977">
    <property type="entry name" value="HTH_TETR_2"/>
    <property type="match status" value="1"/>
</dbReference>
<dbReference type="PANTHER" id="PTHR30055:SF234">
    <property type="entry name" value="HTH-TYPE TRANSCRIPTIONAL REGULATOR BETI"/>
    <property type="match status" value="1"/>
</dbReference>
<name>A7HV10_PARL1</name>
<dbReference type="EMBL" id="CP000774">
    <property type="protein sequence ID" value="ABS63743.1"/>
    <property type="molecule type" value="Genomic_DNA"/>
</dbReference>
<dbReference type="Proteomes" id="UP000006377">
    <property type="component" value="Chromosome"/>
</dbReference>
<feature type="DNA-binding region" description="H-T-H motif" evidence="4">
    <location>
        <begin position="38"/>
        <end position="57"/>
    </location>
</feature>
<dbReference type="STRING" id="402881.Plav_2129"/>
<dbReference type="InterPro" id="IPR050109">
    <property type="entry name" value="HTH-type_TetR-like_transc_reg"/>
</dbReference>
<keyword evidence="3" id="KW-0804">Transcription</keyword>
<keyword evidence="7" id="KW-1185">Reference proteome</keyword>
<dbReference type="SUPFAM" id="SSF48498">
    <property type="entry name" value="Tetracyclin repressor-like, C-terminal domain"/>
    <property type="match status" value="1"/>
</dbReference>